<comment type="caution">
    <text evidence="11">The sequence shown here is derived from an EMBL/GenBank/DDBJ whole genome shotgun (WGS) entry which is preliminary data.</text>
</comment>
<keyword evidence="2 9" id="KW-0560">Oxidoreductase</keyword>
<dbReference type="Pfam" id="PF00171">
    <property type="entry name" value="Aldedh"/>
    <property type="match status" value="1"/>
</dbReference>
<evidence type="ECO:0000256" key="2">
    <source>
        <dbReference type="ARBA" id="ARBA00023002"/>
    </source>
</evidence>
<dbReference type="Gene3D" id="3.40.605.10">
    <property type="entry name" value="Aldehyde Dehydrogenase, Chain A, domain 1"/>
    <property type="match status" value="1"/>
</dbReference>
<dbReference type="InterPro" id="IPR016163">
    <property type="entry name" value="Ald_DH_C"/>
</dbReference>
<dbReference type="InterPro" id="IPR016160">
    <property type="entry name" value="Ald_DH_CS_CYS"/>
</dbReference>
<dbReference type="InterPro" id="IPR029510">
    <property type="entry name" value="Ald_DH_CS_GLU"/>
</dbReference>
<evidence type="ECO:0000259" key="10">
    <source>
        <dbReference type="Pfam" id="PF00171"/>
    </source>
</evidence>
<dbReference type="AlphaFoldDB" id="A0A6I2MCI6"/>
<organism evidence="11 12">
    <name type="scientific">Metabacillus idriensis</name>
    <dbReference type="NCBI Taxonomy" id="324768"/>
    <lineage>
        <taxon>Bacteria</taxon>
        <taxon>Bacillati</taxon>
        <taxon>Bacillota</taxon>
        <taxon>Bacilli</taxon>
        <taxon>Bacillales</taxon>
        <taxon>Bacillaceae</taxon>
        <taxon>Metabacillus</taxon>
    </lineage>
</organism>
<evidence type="ECO:0000256" key="3">
    <source>
        <dbReference type="ARBA" id="ARBA00023027"/>
    </source>
</evidence>
<dbReference type="InterPro" id="IPR016162">
    <property type="entry name" value="Ald_DH_N"/>
</dbReference>
<keyword evidence="12" id="KW-1185">Reference proteome</keyword>
<evidence type="ECO:0000256" key="7">
    <source>
        <dbReference type="ARBA" id="ARBA00067277"/>
    </source>
</evidence>
<evidence type="ECO:0000256" key="6">
    <source>
        <dbReference type="ARBA" id="ARBA00066984"/>
    </source>
</evidence>
<dbReference type="InterPro" id="IPR016161">
    <property type="entry name" value="Ald_DH/histidinol_DH"/>
</dbReference>
<dbReference type="GO" id="GO:0016620">
    <property type="term" value="F:oxidoreductase activity, acting on the aldehyde or oxo group of donors, NAD or NADP as acceptor"/>
    <property type="evidence" value="ECO:0007669"/>
    <property type="project" value="InterPro"/>
</dbReference>
<dbReference type="RefSeq" id="WP_154318936.1">
    <property type="nucleotide sequence ID" value="NZ_CAJGAA010000004.1"/>
</dbReference>
<proteinExistence type="inferred from homology"/>
<dbReference type="FunFam" id="3.40.605.10:FF:000007">
    <property type="entry name" value="NAD/NADP-dependent betaine aldehyde dehydrogenase"/>
    <property type="match status" value="1"/>
</dbReference>
<sequence>MNNYTKQFINGDWINGASDKTIKNTNPFNGDLINEFNSADEGDLDRAYLAAEHAQKEWGATLPQEKQTVLDKVALALTERKEEIIDMLVHESGSTKVKAEVEWAAALRIVKEASTFPYRMEGKILPSTIPGKENRVYRTAKGVIGVIGVIGPWNFPLHLAMRSVAPALAAGNTVVIKPASEAPITSGFLIGELFEKAGAPKGTVNVVAGRGSEIGDAFIEHQVPKLISFTGSTEVGRHIGELAGKHLKDTALELGGNNVMVVLADADLEKAAESAAFGKFLHQGQICMALNRIIVEESVHEEFVGLFKEKVSMLQAGDPSDAKTAVGPLINHDQIERIQEDLEESLEAGAEKIYGGKIDGNVMHPIILTNVTNDMPIAKNEIFGPVAPILKARDEAEAIKLANGSPYGLSGSVFTKDLHRGVAVAKQIETGMIHVNDQSVNDEAHVAFGGEKDSGLGRFGGEWALDKFTTVKWIGVQEKDRSYPFFN</sequence>
<keyword evidence="3" id="KW-0520">NAD</keyword>
<accession>A0A6I2MCI6</accession>
<gene>
    <name evidence="11" type="ORF">GJU41_13445</name>
</gene>
<comment type="similarity">
    <text evidence="1 9">Belongs to the aldehyde dehydrogenase family.</text>
</comment>
<evidence type="ECO:0000256" key="1">
    <source>
        <dbReference type="ARBA" id="ARBA00009986"/>
    </source>
</evidence>
<evidence type="ECO:0000256" key="9">
    <source>
        <dbReference type="RuleBase" id="RU003345"/>
    </source>
</evidence>
<dbReference type="PROSITE" id="PS00070">
    <property type="entry name" value="ALDEHYDE_DEHYDR_CYS"/>
    <property type="match status" value="1"/>
</dbReference>
<dbReference type="PANTHER" id="PTHR42986">
    <property type="entry name" value="BENZALDEHYDE DEHYDROGENASE YFMT"/>
    <property type="match status" value="1"/>
</dbReference>
<evidence type="ECO:0000256" key="8">
    <source>
        <dbReference type="PROSITE-ProRule" id="PRU10007"/>
    </source>
</evidence>
<dbReference type="InterPro" id="IPR015590">
    <property type="entry name" value="Aldehyde_DH_dom"/>
</dbReference>
<evidence type="ECO:0000313" key="12">
    <source>
        <dbReference type="Proteomes" id="UP000441585"/>
    </source>
</evidence>
<evidence type="ECO:0000313" key="11">
    <source>
        <dbReference type="EMBL" id="MRX54982.1"/>
    </source>
</evidence>
<dbReference type="Gene3D" id="3.40.309.10">
    <property type="entry name" value="Aldehyde Dehydrogenase, Chain A, domain 2"/>
    <property type="match status" value="1"/>
</dbReference>
<protein>
    <recommendedName>
        <fullName evidence="7">3-sulfolactaldehyde dehydrogenase</fullName>
        <ecNumber evidence="6">1.2.1.97</ecNumber>
    </recommendedName>
</protein>
<dbReference type="EMBL" id="WKKF01000003">
    <property type="protein sequence ID" value="MRX54982.1"/>
    <property type="molecule type" value="Genomic_DNA"/>
</dbReference>
<dbReference type="FunFam" id="3.40.309.10:FF:000009">
    <property type="entry name" value="Aldehyde dehydrogenase A"/>
    <property type="match status" value="1"/>
</dbReference>
<reference evidence="11 12" key="1">
    <citation type="submission" date="2019-11" db="EMBL/GenBank/DDBJ databases">
        <title>Bacillus idriensis genome.</title>
        <authorList>
            <person name="Konopka E.N."/>
            <person name="Newman J.D."/>
        </authorList>
    </citation>
    <scope>NUCLEOTIDE SEQUENCE [LARGE SCALE GENOMIC DNA]</scope>
    <source>
        <strain evidence="11 12">DSM 19097</strain>
    </source>
</reference>
<dbReference type="SUPFAM" id="SSF53720">
    <property type="entry name" value="ALDH-like"/>
    <property type="match status" value="1"/>
</dbReference>
<dbReference type="PROSITE" id="PS00687">
    <property type="entry name" value="ALDEHYDE_DEHYDR_GLU"/>
    <property type="match status" value="1"/>
</dbReference>
<feature type="domain" description="Aldehyde dehydrogenase" evidence="10">
    <location>
        <begin position="13"/>
        <end position="474"/>
    </location>
</feature>
<evidence type="ECO:0000256" key="4">
    <source>
        <dbReference type="ARBA" id="ARBA00050326"/>
    </source>
</evidence>
<dbReference type="PANTHER" id="PTHR42986:SF1">
    <property type="entry name" value="BENZALDEHYDE DEHYDROGENASE YFMT"/>
    <property type="match status" value="1"/>
</dbReference>
<feature type="active site" evidence="8">
    <location>
        <position position="253"/>
    </location>
</feature>
<comment type="function">
    <text evidence="5">Part of the sulfo-TAL (or sulfo-SFT) pathway, a D-sulfoquinovose degradation pathway that produces sulfolactate (SL). Catalyzes the oxidation of 3-sulfolactaldehyde (SLA) to sulfolactate (SL).</text>
</comment>
<comment type="catalytic activity">
    <reaction evidence="4">
        <text>(2S)-3-sulfolactaldehyde + NAD(+) + H2O = (2S)-3-sulfolactate + NADH + 2 H(+)</text>
        <dbReference type="Rhea" id="RHEA:47932"/>
        <dbReference type="ChEBI" id="CHEBI:15377"/>
        <dbReference type="ChEBI" id="CHEBI:15378"/>
        <dbReference type="ChEBI" id="CHEBI:57540"/>
        <dbReference type="ChEBI" id="CHEBI:57945"/>
        <dbReference type="ChEBI" id="CHEBI:61289"/>
        <dbReference type="ChEBI" id="CHEBI:90109"/>
        <dbReference type="EC" id="1.2.1.97"/>
    </reaction>
    <physiologicalReaction direction="left-to-right" evidence="4">
        <dbReference type="Rhea" id="RHEA:47933"/>
    </physiologicalReaction>
</comment>
<dbReference type="Proteomes" id="UP000441585">
    <property type="component" value="Unassembled WGS sequence"/>
</dbReference>
<name>A0A6I2MCI6_9BACI</name>
<dbReference type="EC" id="1.2.1.97" evidence="6"/>
<evidence type="ECO:0000256" key="5">
    <source>
        <dbReference type="ARBA" id="ARBA00054572"/>
    </source>
</evidence>